<evidence type="ECO:0000313" key="1">
    <source>
        <dbReference type="EMBL" id="GLI30934.1"/>
    </source>
</evidence>
<protein>
    <submittedName>
        <fullName evidence="1">Uncharacterized protein</fullName>
    </submittedName>
</protein>
<gene>
    <name evidence="1" type="ORF">BCONGLO52_17750</name>
</gene>
<reference evidence="1" key="1">
    <citation type="submission" date="2022-12" db="EMBL/GenBank/DDBJ databases">
        <title>Reference genome sequencing for broad-spectrum identification of bacterial and archaeal isolates by mass spectrometry.</title>
        <authorList>
            <person name="Sekiguchi Y."/>
            <person name="Tourlousse D.M."/>
        </authorList>
    </citation>
    <scope>NUCLEOTIDE SEQUENCE</scope>
    <source>
        <strain evidence="1">5-2</strain>
    </source>
</reference>
<dbReference type="Proteomes" id="UP001144451">
    <property type="component" value="Unassembled WGS sequence"/>
</dbReference>
<dbReference type="GeneID" id="78121813"/>
<name>A0ABQ5RGD7_9MICO</name>
<evidence type="ECO:0000313" key="2">
    <source>
        <dbReference type="Proteomes" id="UP001144451"/>
    </source>
</evidence>
<sequence length="101" mass="11128">MDAKSPWLLDDVEPLIDALLDGVDTDRAVPVEATLGAFARTRKLPITFPADAEAMAIDEDWHCASPNDSPGYAEEQHLDGRAYVYVDADGNRYQLGHGLNW</sequence>
<keyword evidence="2" id="KW-1185">Reference proteome</keyword>
<comment type="caution">
    <text evidence="1">The sequence shown here is derived from an EMBL/GenBank/DDBJ whole genome shotgun (WGS) entry which is preliminary data.</text>
</comment>
<dbReference type="RefSeq" id="WP_206516169.1">
    <property type="nucleotide sequence ID" value="NZ_BSDQ01000001.1"/>
</dbReference>
<accession>A0ABQ5RGD7</accession>
<dbReference type="EMBL" id="BSDQ01000001">
    <property type="protein sequence ID" value="GLI30934.1"/>
    <property type="molecule type" value="Genomic_DNA"/>
</dbReference>
<proteinExistence type="predicted"/>
<organism evidence="1 2">
    <name type="scientific">Brachybacterium conglomeratum</name>
    <dbReference type="NCBI Taxonomy" id="47846"/>
    <lineage>
        <taxon>Bacteria</taxon>
        <taxon>Bacillati</taxon>
        <taxon>Actinomycetota</taxon>
        <taxon>Actinomycetes</taxon>
        <taxon>Micrococcales</taxon>
        <taxon>Dermabacteraceae</taxon>
        <taxon>Brachybacterium</taxon>
    </lineage>
</organism>